<feature type="region of interest" description="Disordered" evidence="1">
    <location>
        <begin position="1"/>
        <end position="43"/>
    </location>
</feature>
<organism evidence="2 3">
    <name type="scientific">Amycolatopsis cynarae</name>
    <dbReference type="NCBI Taxonomy" id="2995223"/>
    <lineage>
        <taxon>Bacteria</taxon>
        <taxon>Bacillati</taxon>
        <taxon>Actinomycetota</taxon>
        <taxon>Actinomycetes</taxon>
        <taxon>Pseudonocardiales</taxon>
        <taxon>Pseudonocardiaceae</taxon>
        <taxon>Amycolatopsis</taxon>
    </lineage>
</organism>
<proteinExistence type="predicted"/>
<accession>A0ABY7BBV2</accession>
<sequence>MNHTQTHPDATGAGVATPGSGDAAGRDATEHPAPSLIRGRRARDRAAARTLLLRKGYLT</sequence>
<dbReference type="RefSeq" id="WP_268758449.1">
    <property type="nucleotide sequence ID" value="NZ_CP113836.1"/>
</dbReference>
<evidence type="ECO:0000313" key="3">
    <source>
        <dbReference type="Proteomes" id="UP001163203"/>
    </source>
</evidence>
<dbReference type="Proteomes" id="UP001163203">
    <property type="component" value="Chromosome"/>
</dbReference>
<dbReference type="EMBL" id="CP113836">
    <property type="protein sequence ID" value="WAL68356.1"/>
    <property type="molecule type" value="Genomic_DNA"/>
</dbReference>
<keyword evidence="3" id="KW-1185">Reference proteome</keyword>
<evidence type="ECO:0000256" key="1">
    <source>
        <dbReference type="SAM" id="MobiDB-lite"/>
    </source>
</evidence>
<name>A0ABY7BBV2_9PSEU</name>
<protein>
    <submittedName>
        <fullName evidence="2">Uncharacterized protein</fullName>
    </submittedName>
</protein>
<evidence type="ECO:0000313" key="2">
    <source>
        <dbReference type="EMBL" id="WAL68356.1"/>
    </source>
</evidence>
<reference evidence="2" key="1">
    <citation type="submission" date="2022-11" db="EMBL/GenBank/DDBJ databases">
        <authorList>
            <person name="Mo P."/>
        </authorList>
    </citation>
    <scope>NUCLEOTIDE SEQUENCE</scope>
    <source>
        <strain evidence="2">HUAS 11-8</strain>
    </source>
</reference>
<gene>
    <name evidence="2" type="ORF">ORV05_11490</name>
</gene>